<evidence type="ECO:0000313" key="2">
    <source>
        <dbReference type="Proteomes" id="UP000027583"/>
    </source>
</evidence>
<accession>A0A060QH94</accession>
<dbReference type="InterPro" id="IPR052534">
    <property type="entry name" value="Extracell_DNA_Util/SecSys_Comp"/>
</dbReference>
<reference evidence="1 2" key="2">
    <citation type="journal article" date="2014" name="PLoS ONE">
        <title>Evolution of mitochondria reconstructed from the energy metabolism of living bacteria.</title>
        <authorList>
            <person name="Degli Esposti M."/>
            <person name="Chouaia B."/>
            <person name="Comandatore F."/>
            <person name="Crotti E."/>
            <person name="Sassera D."/>
            <person name="Lievens P.M."/>
            <person name="Daffonchio D."/>
            <person name="Bandi C."/>
        </authorList>
    </citation>
    <scope>NUCLEOTIDE SEQUENCE [LARGE SCALE GENOMIC DNA]</scope>
    <source>
        <strain evidence="1 2">SF2.1</strain>
    </source>
</reference>
<evidence type="ECO:0000313" key="1">
    <source>
        <dbReference type="EMBL" id="CDG40300.1"/>
    </source>
</evidence>
<organism evidence="1 2">
    <name type="scientific">Asaia bogorensis</name>
    <dbReference type="NCBI Taxonomy" id="91915"/>
    <lineage>
        <taxon>Bacteria</taxon>
        <taxon>Pseudomonadati</taxon>
        <taxon>Pseudomonadota</taxon>
        <taxon>Alphaproteobacteria</taxon>
        <taxon>Acetobacterales</taxon>
        <taxon>Acetobacteraceae</taxon>
        <taxon>Asaia</taxon>
    </lineage>
</organism>
<dbReference type="Proteomes" id="UP000027583">
    <property type="component" value="Unassembled WGS sequence"/>
</dbReference>
<dbReference type="AlphaFoldDB" id="A0A060QH94"/>
<dbReference type="Pfam" id="PF05137">
    <property type="entry name" value="PilN"/>
    <property type="match status" value="1"/>
</dbReference>
<dbReference type="SUPFAM" id="SSF53067">
    <property type="entry name" value="Actin-like ATPase domain"/>
    <property type="match status" value="1"/>
</dbReference>
<dbReference type="InterPro" id="IPR007813">
    <property type="entry name" value="PilN"/>
</dbReference>
<dbReference type="PANTHER" id="PTHR40278:SF1">
    <property type="entry name" value="DNA UTILIZATION PROTEIN HOFN"/>
    <property type="match status" value="1"/>
</dbReference>
<protein>
    <submittedName>
        <fullName evidence="1">General secretion pathway protein L</fullName>
    </submittedName>
</protein>
<comment type="caution">
    <text evidence="1">The sequence shown here is derived from an EMBL/GenBank/DDBJ whole genome shotgun (WGS) entry which is preliminary data.</text>
</comment>
<dbReference type="PANTHER" id="PTHR40278">
    <property type="entry name" value="DNA UTILIZATION PROTEIN HOFN"/>
    <property type="match status" value="1"/>
</dbReference>
<dbReference type="Gene3D" id="3.30.420.380">
    <property type="match status" value="1"/>
</dbReference>
<proteinExistence type="predicted"/>
<dbReference type="eggNOG" id="COG3166">
    <property type="taxonomic scope" value="Bacteria"/>
</dbReference>
<reference evidence="1 2" key="1">
    <citation type="journal article" date="2014" name="Genome Biol. Evol.">
        <title>Acetic acid bacteria genomes reveal functional traits for adaptation to life in insect guts.</title>
        <authorList>
            <person name="Chouaia B."/>
            <person name="Gaiarsa S."/>
            <person name="Crotti E."/>
            <person name="Comandatore F."/>
            <person name="Degli Esposti M."/>
            <person name="Ricci I."/>
            <person name="Alma A."/>
            <person name="Favia G."/>
            <person name="Bandi C."/>
            <person name="Daffonchio D."/>
        </authorList>
    </citation>
    <scope>NUCLEOTIDE SEQUENCE [LARGE SCALE GENOMIC DNA]</scope>
    <source>
        <strain evidence="1 2">SF2.1</strain>
    </source>
</reference>
<name>A0A060QH94_9PROT</name>
<dbReference type="EMBL" id="CBLX010000015">
    <property type="protein sequence ID" value="CDG40300.1"/>
    <property type="molecule type" value="Genomic_DNA"/>
</dbReference>
<dbReference type="InterPro" id="IPR043129">
    <property type="entry name" value="ATPase_NBD"/>
</dbReference>
<gene>
    <name evidence="1" type="ORF">ASAP_2255</name>
</gene>
<sequence>MQPFLVWWWRQIRAVLPERVTTALAAVRRPMVEAVATDDALTLYLREARSRIIIGTLGQSETLDLETSAQYRALRKSKARHAAIRLVLPTGRIMQRDVTLPLAAEQDLAAILAYEMDRLTPFDAEALYWDFIVLRRDEALGQIMLRLSIVPQASLRPLFERLHLLEAHPQAIADETGETLIRQPVARPLVARVSDPRLALPLGGCTLLACLLLGLFWHQSRVLSGYERQIDALRAPALEASALRRTIEDRRMGEGIVNRARHRLGDPMQIIAALTDLLPDDAWLTDLSLKQGQLLISGQSRDPAGLIQELGTSPVLRNPGFIAPVTRLAGQNASAFSIRAEIGHPVGTPHAGARP</sequence>